<gene>
    <name evidence="1" type="ORF">BTMF_LOCUS6414</name>
</gene>
<name>A0A0R3QL12_9BILA</name>
<organism evidence="3">
    <name type="scientific">Brugia timori</name>
    <dbReference type="NCBI Taxonomy" id="42155"/>
    <lineage>
        <taxon>Eukaryota</taxon>
        <taxon>Metazoa</taxon>
        <taxon>Ecdysozoa</taxon>
        <taxon>Nematoda</taxon>
        <taxon>Chromadorea</taxon>
        <taxon>Rhabditida</taxon>
        <taxon>Spirurina</taxon>
        <taxon>Spiruromorpha</taxon>
        <taxon>Filarioidea</taxon>
        <taxon>Onchocercidae</taxon>
        <taxon>Brugia</taxon>
    </lineage>
</organism>
<evidence type="ECO:0000313" key="1">
    <source>
        <dbReference type="EMBL" id="VDO21713.1"/>
    </source>
</evidence>
<reference evidence="1 2" key="2">
    <citation type="submission" date="2018-11" db="EMBL/GenBank/DDBJ databases">
        <authorList>
            <consortium name="Pathogen Informatics"/>
        </authorList>
    </citation>
    <scope>NUCLEOTIDE SEQUENCE [LARGE SCALE GENOMIC DNA]</scope>
</reference>
<dbReference type="EMBL" id="UZAG01015589">
    <property type="protein sequence ID" value="VDO21713.1"/>
    <property type="molecule type" value="Genomic_DNA"/>
</dbReference>
<sequence length="90" mass="10708">MIKEVIANWVDFSFFMWPELKNKSNVLSLPSLIGEENYSFPWTSTDSDYSLDCEVDSALLLSDCERPWKQHMRRKYFLPQTEGYIDFIIM</sequence>
<dbReference type="AlphaFoldDB" id="A0A0R3QL12"/>
<reference evidence="3" key="1">
    <citation type="submission" date="2017-02" db="UniProtKB">
        <authorList>
            <consortium name="WormBaseParasite"/>
        </authorList>
    </citation>
    <scope>IDENTIFICATION</scope>
</reference>
<evidence type="ECO:0000313" key="3">
    <source>
        <dbReference type="WBParaSite" id="BTMF_0000836301-mRNA-1"/>
    </source>
</evidence>
<dbReference type="Proteomes" id="UP000280834">
    <property type="component" value="Unassembled WGS sequence"/>
</dbReference>
<evidence type="ECO:0000313" key="2">
    <source>
        <dbReference type="Proteomes" id="UP000280834"/>
    </source>
</evidence>
<keyword evidence="2" id="KW-1185">Reference proteome</keyword>
<protein>
    <submittedName>
        <fullName evidence="1 3">Uncharacterized protein</fullName>
    </submittedName>
</protein>
<proteinExistence type="predicted"/>
<dbReference type="WBParaSite" id="BTMF_0000836301-mRNA-1">
    <property type="protein sequence ID" value="BTMF_0000836301-mRNA-1"/>
    <property type="gene ID" value="BTMF_0000836301"/>
</dbReference>
<accession>A0A0R3QL12</accession>